<dbReference type="InterPro" id="IPR051204">
    <property type="entry name" value="ABC_transp_perm/SBD"/>
</dbReference>
<keyword evidence="4 8" id="KW-0812">Transmembrane</keyword>
<dbReference type="GO" id="GO:0005886">
    <property type="term" value="C:plasma membrane"/>
    <property type="evidence" value="ECO:0007669"/>
    <property type="project" value="UniProtKB-SubCell"/>
</dbReference>
<feature type="transmembrane region" description="Helical" evidence="8">
    <location>
        <begin position="144"/>
        <end position="170"/>
    </location>
</feature>
<evidence type="ECO:0000313" key="11">
    <source>
        <dbReference type="Proteomes" id="UP000297975"/>
    </source>
</evidence>
<evidence type="ECO:0000256" key="1">
    <source>
        <dbReference type="ARBA" id="ARBA00004651"/>
    </source>
</evidence>
<keyword evidence="3 8" id="KW-0813">Transport</keyword>
<comment type="caution">
    <text evidence="10">The sequence shown here is derived from an EMBL/GenBank/DDBJ whole genome shotgun (WGS) entry which is preliminary data.</text>
</comment>
<keyword evidence="5" id="KW-0029">Amino-acid transport</keyword>
<dbReference type="GO" id="GO:0006865">
    <property type="term" value="P:amino acid transport"/>
    <property type="evidence" value="ECO:0007669"/>
    <property type="project" value="UniProtKB-KW"/>
</dbReference>
<dbReference type="FunFam" id="1.10.3720.10:FF:000001">
    <property type="entry name" value="Glycine betaine ABC transporter, permease"/>
    <property type="match status" value="1"/>
</dbReference>
<feature type="transmembrane region" description="Helical" evidence="8">
    <location>
        <begin position="94"/>
        <end position="112"/>
    </location>
</feature>
<feature type="transmembrane region" description="Helical" evidence="8">
    <location>
        <begin position="190"/>
        <end position="209"/>
    </location>
</feature>
<feature type="domain" description="ABC transmembrane type-1" evidence="9">
    <location>
        <begin position="30"/>
        <end position="209"/>
    </location>
</feature>
<dbReference type="InterPro" id="IPR035906">
    <property type="entry name" value="MetI-like_sf"/>
</dbReference>
<dbReference type="SUPFAM" id="SSF161098">
    <property type="entry name" value="MetI-like"/>
    <property type="match status" value="1"/>
</dbReference>
<comment type="subcellular location">
    <subcellularLocation>
        <location evidence="1 8">Cell membrane</location>
        <topology evidence="1 8">Multi-pass membrane protein</topology>
    </subcellularLocation>
</comment>
<dbReference type="PROSITE" id="PS50928">
    <property type="entry name" value="ABC_TM1"/>
    <property type="match status" value="1"/>
</dbReference>
<evidence type="ECO:0000256" key="2">
    <source>
        <dbReference type="ARBA" id="ARBA00007069"/>
    </source>
</evidence>
<dbReference type="Gene3D" id="1.10.3720.10">
    <property type="entry name" value="MetI-like"/>
    <property type="match status" value="1"/>
</dbReference>
<protein>
    <submittedName>
        <fullName evidence="10">ABC transporter permease</fullName>
    </submittedName>
</protein>
<dbReference type="Pfam" id="PF00528">
    <property type="entry name" value="BPD_transp_1"/>
    <property type="match status" value="1"/>
</dbReference>
<dbReference type="GO" id="GO:0055085">
    <property type="term" value="P:transmembrane transport"/>
    <property type="evidence" value="ECO:0007669"/>
    <property type="project" value="InterPro"/>
</dbReference>
<keyword evidence="6 8" id="KW-1133">Transmembrane helix</keyword>
<dbReference type="Proteomes" id="UP000297975">
    <property type="component" value="Unassembled WGS sequence"/>
</dbReference>
<evidence type="ECO:0000256" key="5">
    <source>
        <dbReference type="ARBA" id="ARBA00022970"/>
    </source>
</evidence>
<dbReference type="PANTHER" id="PTHR30177:SF4">
    <property type="entry name" value="OSMOPROTECTANT IMPORT PERMEASE PROTEIN OSMW"/>
    <property type="match status" value="1"/>
</dbReference>
<evidence type="ECO:0000259" key="9">
    <source>
        <dbReference type="PROSITE" id="PS50928"/>
    </source>
</evidence>
<evidence type="ECO:0000256" key="3">
    <source>
        <dbReference type="ARBA" id="ARBA00022448"/>
    </source>
</evidence>
<dbReference type="GO" id="GO:0031460">
    <property type="term" value="P:glycine betaine transport"/>
    <property type="evidence" value="ECO:0007669"/>
    <property type="project" value="TreeGrafter"/>
</dbReference>
<proteinExistence type="inferred from homology"/>
<evidence type="ECO:0000256" key="6">
    <source>
        <dbReference type="ARBA" id="ARBA00022989"/>
    </source>
</evidence>
<dbReference type="OrthoDB" id="9801163at2"/>
<evidence type="ECO:0000313" key="10">
    <source>
        <dbReference type="EMBL" id="TFB19629.1"/>
    </source>
</evidence>
<feature type="transmembrane region" description="Helical" evidence="8">
    <location>
        <begin position="34"/>
        <end position="56"/>
    </location>
</feature>
<evidence type="ECO:0000256" key="7">
    <source>
        <dbReference type="ARBA" id="ARBA00023136"/>
    </source>
</evidence>
<keyword evidence="7 8" id="KW-0472">Membrane</keyword>
<dbReference type="RefSeq" id="WP_134340427.1">
    <property type="nucleotide sequence ID" value="NZ_SOPW01000010.1"/>
</dbReference>
<keyword evidence="11" id="KW-1185">Reference proteome</keyword>
<comment type="similarity">
    <text evidence="2">Belongs to the binding-protein-dependent transport system permease family. CysTW subfamily.</text>
</comment>
<dbReference type="AlphaFoldDB" id="A0A4Y8IG24"/>
<sequence>MPSFVNGFYKWGQEFIATVIDRRELIQTAFIEHLWLSFIAIFIACLISLPLGIWIARAKRMAEPMIGVTAVMQTIPSLALFGFLVPLIGIGTNTALIALTIYALLPIVRNTYTGISRVNPAMIEAASAMGMTSKQRLLRVEFPLALPFIMAGIRTATVLTVGVATLATFVGAGGLGDVIYRGLQAYNQHLILAGAIPVAILAIMFDFVLKYFEKKTTPKGIQIK</sequence>
<dbReference type="PANTHER" id="PTHR30177">
    <property type="entry name" value="GLYCINE BETAINE/L-PROLINE TRANSPORT SYSTEM PERMEASE PROTEIN PROW"/>
    <property type="match status" value="1"/>
</dbReference>
<reference evidence="10 11" key="1">
    <citation type="submission" date="2019-03" db="EMBL/GenBank/DDBJ databases">
        <authorList>
            <person name="He R.-H."/>
        </authorList>
    </citation>
    <scope>NUCLEOTIDE SEQUENCE [LARGE SCALE GENOMIC DNA]</scope>
    <source>
        <strain evidence="11">SH 714</strain>
    </source>
</reference>
<gene>
    <name evidence="10" type="ORF">E3U55_10770</name>
</gene>
<evidence type="ECO:0000256" key="4">
    <source>
        <dbReference type="ARBA" id="ARBA00022692"/>
    </source>
</evidence>
<name>A0A4Y8IG24_9BACI</name>
<dbReference type="EMBL" id="SOPW01000010">
    <property type="protein sequence ID" value="TFB19629.1"/>
    <property type="molecule type" value="Genomic_DNA"/>
</dbReference>
<organism evidence="10 11">
    <name type="scientific">Filobacillus milosensis</name>
    <dbReference type="NCBI Taxonomy" id="94137"/>
    <lineage>
        <taxon>Bacteria</taxon>
        <taxon>Bacillati</taxon>
        <taxon>Bacillota</taxon>
        <taxon>Bacilli</taxon>
        <taxon>Bacillales</taxon>
        <taxon>Bacillaceae</taxon>
        <taxon>Filobacillus</taxon>
    </lineage>
</organism>
<evidence type="ECO:0000256" key="8">
    <source>
        <dbReference type="RuleBase" id="RU363032"/>
    </source>
</evidence>
<accession>A0A4Y8IG24</accession>
<dbReference type="InterPro" id="IPR000515">
    <property type="entry name" value="MetI-like"/>
</dbReference>
<dbReference type="CDD" id="cd06261">
    <property type="entry name" value="TM_PBP2"/>
    <property type="match status" value="1"/>
</dbReference>